<organism evidence="1 2">
    <name type="scientific">Camellia lanceoleosa</name>
    <dbReference type="NCBI Taxonomy" id="1840588"/>
    <lineage>
        <taxon>Eukaryota</taxon>
        <taxon>Viridiplantae</taxon>
        <taxon>Streptophyta</taxon>
        <taxon>Embryophyta</taxon>
        <taxon>Tracheophyta</taxon>
        <taxon>Spermatophyta</taxon>
        <taxon>Magnoliopsida</taxon>
        <taxon>eudicotyledons</taxon>
        <taxon>Gunneridae</taxon>
        <taxon>Pentapetalae</taxon>
        <taxon>asterids</taxon>
        <taxon>Ericales</taxon>
        <taxon>Theaceae</taxon>
        <taxon>Camellia</taxon>
    </lineage>
</organism>
<keyword evidence="2" id="KW-1185">Reference proteome</keyword>
<sequence>MVFSLCSASPSHSDAVFSFHPSLPSHFLKAEVQSTFDNLLVMDSPSEETFFKRQVRAVCTKTDHDN</sequence>
<gene>
    <name evidence="1" type="ORF">LOK49_LG07G00833</name>
</gene>
<name>A0ACC0H0V6_9ERIC</name>
<accession>A0ACC0H0V6</accession>
<dbReference type="Proteomes" id="UP001060215">
    <property type="component" value="Chromosome 7"/>
</dbReference>
<reference evidence="1 2" key="1">
    <citation type="journal article" date="2022" name="Plant J.">
        <title>Chromosome-level genome of Camellia lanceoleosa provides a valuable resource for understanding genome evolution and self-incompatibility.</title>
        <authorList>
            <person name="Gong W."/>
            <person name="Xiao S."/>
            <person name="Wang L."/>
            <person name="Liao Z."/>
            <person name="Chang Y."/>
            <person name="Mo W."/>
            <person name="Hu G."/>
            <person name="Li W."/>
            <person name="Zhao G."/>
            <person name="Zhu H."/>
            <person name="Hu X."/>
            <person name="Ji K."/>
            <person name="Xiang X."/>
            <person name="Song Q."/>
            <person name="Yuan D."/>
            <person name="Jin S."/>
            <person name="Zhang L."/>
        </authorList>
    </citation>
    <scope>NUCLEOTIDE SEQUENCE [LARGE SCALE GENOMIC DNA]</scope>
    <source>
        <strain evidence="1">SQ_2022a</strain>
    </source>
</reference>
<evidence type="ECO:0000313" key="2">
    <source>
        <dbReference type="Proteomes" id="UP001060215"/>
    </source>
</evidence>
<dbReference type="EMBL" id="CM045764">
    <property type="protein sequence ID" value="KAI8006775.1"/>
    <property type="molecule type" value="Genomic_DNA"/>
</dbReference>
<evidence type="ECO:0000313" key="1">
    <source>
        <dbReference type="EMBL" id="KAI8006775.1"/>
    </source>
</evidence>
<proteinExistence type="predicted"/>
<comment type="caution">
    <text evidence="1">The sequence shown here is derived from an EMBL/GenBank/DDBJ whole genome shotgun (WGS) entry which is preliminary data.</text>
</comment>
<protein>
    <submittedName>
        <fullName evidence="1">Uncharacterized protein</fullName>
    </submittedName>
</protein>